<gene>
    <name evidence="2" type="ORF">J7I42_01060</name>
</gene>
<dbReference type="GO" id="GO:0032259">
    <property type="term" value="P:methylation"/>
    <property type="evidence" value="ECO:0007669"/>
    <property type="project" value="UniProtKB-KW"/>
</dbReference>
<comment type="caution">
    <text evidence="2">The sequence shown here is derived from an EMBL/GenBank/DDBJ whole genome shotgun (WGS) entry which is preliminary data.</text>
</comment>
<dbReference type="RefSeq" id="WP_209136917.1">
    <property type="nucleotide sequence ID" value="NZ_JAGHKO010000001.1"/>
</dbReference>
<accession>A0ABS3YLS9</accession>
<keyword evidence="3" id="KW-1185">Reference proteome</keyword>
<name>A0ABS3YLS9_9BACT</name>
<dbReference type="Gene3D" id="3.40.50.150">
    <property type="entry name" value="Vaccinia Virus protein VP39"/>
    <property type="match status" value="1"/>
</dbReference>
<dbReference type="InterPro" id="IPR029063">
    <property type="entry name" value="SAM-dependent_MTases_sf"/>
</dbReference>
<dbReference type="Proteomes" id="UP000677244">
    <property type="component" value="Unassembled WGS sequence"/>
</dbReference>
<dbReference type="SUPFAM" id="SSF53335">
    <property type="entry name" value="S-adenosyl-L-methionine-dependent methyltransferases"/>
    <property type="match status" value="1"/>
</dbReference>
<dbReference type="InterPro" id="IPR006342">
    <property type="entry name" value="FkbM_mtfrase"/>
</dbReference>
<dbReference type="PANTHER" id="PTHR34203:SF15">
    <property type="entry name" value="SLL1173 PROTEIN"/>
    <property type="match status" value="1"/>
</dbReference>
<dbReference type="Pfam" id="PF05050">
    <property type="entry name" value="Methyltransf_21"/>
    <property type="match status" value="1"/>
</dbReference>
<reference evidence="2 3" key="1">
    <citation type="submission" date="2021-03" db="EMBL/GenBank/DDBJ databases">
        <title>Assistant Professor.</title>
        <authorList>
            <person name="Huq M.A."/>
        </authorList>
    </citation>
    <scope>NUCLEOTIDE SEQUENCE [LARGE SCALE GENOMIC DNA]</scope>
    <source>
        <strain evidence="2 3">MAH-29</strain>
    </source>
</reference>
<evidence type="ECO:0000313" key="2">
    <source>
        <dbReference type="EMBL" id="MBO9198831.1"/>
    </source>
</evidence>
<dbReference type="PANTHER" id="PTHR34203">
    <property type="entry name" value="METHYLTRANSFERASE, FKBM FAMILY PROTEIN"/>
    <property type="match status" value="1"/>
</dbReference>
<evidence type="ECO:0000259" key="1">
    <source>
        <dbReference type="Pfam" id="PF05050"/>
    </source>
</evidence>
<keyword evidence="2" id="KW-0489">Methyltransferase</keyword>
<organism evidence="2 3">
    <name type="scientific">Niastella soli</name>
    <dbReference type="NCBI Taxonomy" id="2821487"/>
    <lineage>
        <taxon>Bacteria</taxon>
        <taxon>Pseudomonadati</taxon>
        <taxon>Bacteroidota</taxon>
        <taxon>Chitinophagia</taxon>
        <taxon>Chitinophagales</taxon>
        <taxon>Chitinophagaceae</taxon>
        <taxon>Niastella</taxon>
    </lineage>
</organism>
<sequence length="262" mass="29737">MTSQFKKKVVTTLRYVYKVGIIKSLLIGLAMSASGEEYEVKWKGRHYHIRKHSSDFKVFRAIAVFGQYNVPIITGSNNVKTIIDLGSNIGFSVMHFKSKFPDAQVIAVEPEKHNFEQLVKNVKGYSKVVCLQNAIWYSEKKLGIFDSGLGEYGFRVVDGNQKQVGSVDAITMDDIISKYGLQTIDILKIDIEGAEKELFTYNYENWLPKVRCIVIELHDTFHPGCATAFFKAISTRQFDIFCKGEDIIITFTDTKQDAVQYA</sequence>
<protein>
    <submittedName>
        <fullName evidence="2">FkbM family methyltransferase</fullName>
    </submittedName>
</protein>
<dbReference type="InterPro" id="IPR052514">
    <property type="entry name" value="SAM-dependent_MTase"/>
</dbReference>
<feature type="domain" description="Methyltransferase FkbM" evidence="1">
    <location>
        <begin position="84"/>
        <end position="220"/>
    </location>
</feature>
<dbReference type="GO" id="GO:0008168">
    <property type="term" value="F:methyltransferase activity"/>
    <property type="evidence" value="ECO:0007669"/>
    <property type="project" value="UniProtKB-KW"/>
</dbReference>
<evidence type="ECO:0000313" key="3">
    <source>
        <dbReference type="Proteomes" id="UP000677244"/>
    </source>
</evidence>
<keyword evidence="2" id="KW-0808">Transferase</keyword>
<dbReference type="EMBL" id="JAGHKO010000001">
    <property type="protein sequence ID" value="MBO9198831.1"/>
    <property type="molecule type" value="Genomic_DNA"/>
</dbReference>
<dbReference type="NCBIfam" id="TIGR01444">
    <property type="entry name" value="fkbM_fam"/>
    <property type="match status" value="1"/>
</dbReference>
<proteinExistence type="predicted"/>